<evidence type="ECO:0000256" key="1">
    <source>
        <dbReference type="SAM" id="Phobius"/>
    </source>
</evidence>
<feature type="transmembrane region" description="Helical" evidence="1">
    <location>
        <begin position="7"/>
        <end position="27"/>
    </location>
</feature>
<keyword evidence="3" id="KW-1185">Reference proteome</keyword>
<name>T1GVY9_MEGSC</name>
<dbReference type="AlphaFoldDB" id="T1GVY9"/>
<evidence type="ECO:0000313" key="3">
    <source>
        <dbReference type="Proteomes" id="UP000015102"/>
    </source>
</evidence>
<dbReference type="EMBL" id="CAQQ02057504">
    <property type="status" value="NOT_ANNOTATED_CDS"/>
    <property type="molecule type" value="Genomic_DNA"/>
</dbReference>
<keyword evidence="1" id="KW-0472">Membrane</keyword>
<dbReference type="Proteomes" id="UP000015102">
    <property type="component" value="Unassembled WGS sequence"/>
</dbReference>
<dbReference type="EnsemblMetazoa" id="MESCA007957-RA">
    <property type="protein sequence ID" value="MESCA007957-PA"/>
    <property type="gene ID" value="MESCA007957"/>
</dbReference>
<keyword evidence="1" id="KW-1133">Transmembrane helix</keyword>
<dbReference type="EMBL" id="CAQQ02057505">
    <property type="status" value="NOT_ANNOTATED_CDS"/>
    <property type="molecule type" value="Genomic_DNA"/>
</dbReference>
<dbReference type="HOGENOM" id="CLU_2239670_0_0_1"/>
<accession>T1GVY9</accession>
<keyword evidence="1" id="KW-0812">Transmembrane</keyword>
<sequence>MYSYSSLSSQFTDIITFIMGFSFRSVFRLQHLTFNIQQLNERGQGTFNGKMMCLCYLVVNSVLLRVTMSLRGRNRTGLNSNRIYIREVEESRAAGRCVTPEEQKR</sequence>
<proteinExistence type="predicted"/>
<dbReference type="EMBL" id="CAQQ02057506">
    <property type="status" value="NOT_ANNOTATED_CDS"/>
    <property type="molecule type" value="Genomic_DNA"/>
</dbReference>
<organism evidence="2 3">
    <name type="scientific">Megaselia scalaris</name>
    <name type="common">Humpbacked fly</name>
    <name type="synonym">Phora scalaris</name>
    <dbReference type="NCBI Taxonomy" id="36166"/>
    <lineage>
        <taxon>Eukaryota</taxon>
        <taxon>Metazoa</taxon>
        <taxon>Ecdysozoa</taxon>
        <taxon>Arthropoda</taxon>
        <taxon>Hexapoda</taxon>
        <taxon>Insecta</taxon>
        <taxon>Pterygota</taxon>
        <taxon>Neoptera</taxon>
        <taxon>Endopterygota</taxon>
        <taxon>Diptera</taxon>
        <taxon>Brachycera</taxon>
        <taxon>Muscomorpha</taxon>
        <taxon>Platypezoidea</taxon>
        <taxon>Phoridae</taxon>
        <taxon>Megaseliini</taxon>
        <taxon>Megaselia</taxon>
    </lineage>
</organism>
<reference evidence="3" key="1">
    <citation type="submission" date="2013-02" db="EMBL/GenBank/DDBJ databases">
        <authorList>
            <person name="Hughes D."/>
        </authorList>
    </citation>
    <scope>NUCLEOTIDE SEQUENCE</scope>
    <source>
        <strain>Durham</strain>
        <strain evidence="3">NC isolate 2 -- Noor lab</strain>
    </source>
</reference>
<reference evidence="2" key="2">
    <citation type="submission" date="2015-06" db="UniProtKB">
        <authorList>
            <consortium name="EnsemblMetazoa"/>
        </authorList>
    </citation>
    <scope>IDENTIFICATION</scope>
</reference>
<protein>
    <submittedName>
        <fullName evidence="2">Uncharacterized protein</fullName>
    </submittedName>
</protein>
<evidence type="ECO:0000313" key="2">
    <source>
        <dbReference type="EnsemblMetazoa" id="MESCA007957-PA"/>
    </source>
</evidence>